<comment type="caution">
    <text evidence="1">The sequence shown here is derived from an EMBL/GenBank/DDBJ whole genome shotgun (WGS) entry which is preliminary data.</text>
</comment>
<keyword evidence="2" id="KW-1185">Reference proteome</keyword>
<dbReference type="EMBL" id="JAUTXY010000004">
    <property type="protein sequence ID" value="MEE2058275.1"/>
    <property type="molecule type" value="Genomic_DNA"/>
</dbReference>
<dbReference type="Proteomes" id="UP001336020">
    <property type="component" value="Unassembled WGS sequence"/>
</dbReference>
<evidence type="ECO:0000313" key="1">
    <source>
        <dbReference type="EMBL" id="MEE2058275.1"/>
    </source>
</evidence>
<gene>
    <name evidence="1" type="ORF">Q7514_12155</name>
</gene>
<protein>
    <submittedName>
        <fullName evidence="1">Uncharacterized protein</fullName>
    </submittedName>
</protein>
<evidence type="ECO:0000313" key="2">
    <source>
        <dbReference type="Proteomes" id="UP001336020"/>
    </source>
</evidence>
<proteinExistence type="predicted"/>
<accession>A0ABU7L9N8</accession>
<reference evidence="1 2" key="1">
    <citation type="submission" date="2023-07" db="EMBL/GenBank/DDBJ databases">
        <authorList>
            <person name="Girao M."/>
            <person name="Carvalho M.F."/>
        </authorList>
    </citation>
    <scope>NUCLEOTIDE SEQUENCE [LARGE SCALE GENOMIC DNA]</scope>
    <source>
        <strain evidence="1 2">YIM65754</strain>
    </source>
</reference>
<dbReference type="RefSeq" id="WP_330133495.1">
    <property type="nucleotide sequence ID" value="NZ_JAUTXY010000004.1"/>
</dbReference>
<name>A0ABU7L9N8_9NOCA</name>
<organism evidence="1 2">
    <name type="scientific">Rhodococcus artemisiae</name>
    <dbReference type="NCBI Taxonomy" id="714159"/>
    <lineage>
        <taxon>Bacteria</taxon>
        <taxon>Bacillati</taxon>
        <taxon>Actinomycetota</taxon>
        <taxon>Actinomycetes</taxon>
        <taxon>Mycobacteriales</taxon>
        <taxon>Nocardiaceae</taxon>
        <taxon>Rhodococcus</taxon>
    </lineage>
</organism>
<sequence>MNDDLNEFATRIGYTVNQKDGVWLISRGRPGSQKLVESFLDSESVREWLEERARSAVWNLDMEDPAVTVRNPNGSGVAITVEITDAENPDAGAVMVDGGVGSDFPSGEISSFFVRTEEPPAIGFWYR</sequence>